<dbReference type="AlphaFoldDB" id="A0A7Y8EHD8"/>
<reference evidence="2 3" key="1">
    <citation type="submission" date="2020-04" db="EMBL/GenBank/DDBJ databases">
        <title>Molecular characterization of pseudomonads from Agaricus bisporus reveal novel blotch 2 pathogens in Western Europe.</title>
        <authorList>
            <person name="Taparia T."/>
            <person name="Krijger M."/>
            <person name="Haynes E."/>
            <person name="Elpinstone J.G."/>
            <person name="Noble R."/>
            <person name="Van Der Wolf J."/>
        </authorList>
    </citation>
    <scope>NUCLEOTIDE SEQUENCE [LARGE SCALE GENOMIC DNA]</scope>
    <source>
        <strain evidence="2 3">IPO3782</strain>
    </source>
</reference>
<evidence type="ECO:0000313" key="3">
    <source>
        <dbReference type="Proteomes" id="UP000531950"/>
    </source>
</evidence>
<gene>
    <name evidence="2" type="ORF">HX822_16955</name>
</gene>
<dbReference type="Proteomes" id="UP000531950">
    <property type="component" value="Unassembled WGS sequence"/>
</dbReference>
<accession>A0A7Y8EHD8</accession>
<feature type="signal peptide" evidence="1">
    <location>
        <begin position="1"/>
        <end position="23"/>
    </location>
</feature>
<proteinExistence type="predicted"/>
<evidence type="ECO:0000256" key="1">
    <source>
        <dbReference type="SAM" id="SignalP"/>
    </source>
</evidence>
<dbReference type="RefSeq" id="WP_177078580.1">
    <property type="nucleotide sequence ID" value="NZ_JACARG010000035.1"/>
</dbReference>
<feature type="chain" id="PRO_5031023903" description="Glutamate synthase [NADPH] large chain" evidence="1">
    <location>
        <begin position="24"/>
        <end position="440"/>
    </location>
</feature>
<evidence type="ECO:0000313" key="2">
    <source>
        <dbReference type="EMBL" id="NWE14632.1"/>
    </source>
</evidence>
<organism evidence="2 3">
    <name type="scientific">Pseudomonas yamanorum</name>
    <dbReference type="NCBI Taxonomy" id="515393"/>
    <lineage>
        <taxon>Bacteria</taxon>
        <taxon>Pseudomonadati</taxon>
        <taxon>Pseudomonadota</taxon>
        <taxon>Gammaproteobacteria</taxon>
        <taxon>Pseudomonadales</taxon>
        <taxon>Pseudomonadaceae</taxon>
        <taxon>Pseudomonas</taxon>
    </lineage>
</organism>
<dbReference type="EMBL" id="JACARG010000035">
    <property type="protein sequence ID" value="NWE14632.1"/>
    <property type="molecule type" value="Genomic_DNA"/>
</dbReference>
<protein>
    <recommendedName>
        <fullName evidence="4">Glutamate synthase [NADPH] large chain</fullName>
    </recommendedName>
</protein>
<sequence length="440" mass="48253">MLKSPLLRLSTLALMIGANQAGAYELYADDSSHLNATLEAVFGAFHSQQNYAPSGRLAKGSSSWREGYIKYGLSFDKSFSGAGTTYGAANLLSSGTWGDGDAAGFSDGTERTTKFEDAYLGWRSGKLFEALGENGVDLSFGRQNIVVGDGFLIDGDALNFGKGVADGDMNRGGGYYIAARKAFDETAVLRLGGKEGWRSDLMWLKSDNRAQAKTEMYVATLEHVATEGTVGLTYIDTTDVDKQYASPTQLERDGMKTYSLRATGNAGVTNLFLSGEYAWQDKPHTGNEDAWYLEAGWTFADVAWTPYVSYRYSRFSEGFDPLFYGFSRGYGTWFQGEVAGNYAGPFNNNSRIQNVTFKVSPLENLSVGAVLFDFKTIDRNLGKNDGHELDVYAEWHVNEHLTVMPLIGLYQPDKSADQGGTQLGNHDKNLYSQVVFATNF</sequence>
<name>A0A7Y8EHD8_9PSED</name>
<keyword evidence="1" id="KW-0732">Signal</keyword>
<comment type="caution">
    <text evidence="2">The sequence shown here is derived from an EMBL/GenBank/DDBJ whole genome shotgun (WGS) entry which is preliminary data.</text>
</comment>
<evidence type="ECO:0008006" key="4">
    <source>
        <dbReference type="Google" id="ProtNLM"/>
    </source>
</evidence>